<feature type="region of interest" description="Disordered" evidence="1">
    <location>
        <begin position="142"/>
        <end position="164"/>
    </location>
</feature>
<accession>A0AAD3Y8E6</accession>
<reference evidence="2" key="1">
    <citation type="submission" date="2023-05" db="EMBL/GenBank/DDBJ databases">
        <title>Nepenthes gracilis genome sequencing.</title>
        <authorList>
            <person name="Fukushima K."/>
        </authorList>
    </citation>
    <scope>NUCLEOTIDE SEQUENCE</scope>
    <source>
        <strain evidence="2">SING2019-196</strain>
    </source>
</reference>
<keyword evidence="3" id="KW-1185">Reference proteome</keyword>
<dbReference type="Proteomes" id="UP001279734">
    <property type="component" value="Unassembled WGS sequence"/>
</dbReference>
<protein>
    <submittedName>
        <fullName evidence="2">Uncharacterized protein</fullName>
    </submittedName>
</protein>
<organism evidence="2 3">
    <name type="scientific">Nepenthes gracilis</name>
    <name type="common">Slender pitcher plant</name>
    <dbReference type="NCBI Taxonomy" id="150966"/>
    <lineage>
        <taxon>Eukaryota</taxon>
        <taxon>Viridiplantae</taxon>
        <taxon>Streptophyta</taxon>
        <taxon>Embryophyta</taxon>
        <taxon>Tracheophyta</taxon>
        <taxon>Spermatophyta</taxon>
        <taxon>Magnoliopsida</taxon>
        <taxon>eudicotyledons</taxon>
        <taxon>Gunneridae</taxon>
        <taxon>Pentapetalae</taxon>
        <taxon>Caryophyllales</taxon>
        <taxon>Nepenthaceae</taxon>
        <taxon>Nepenthes</taxon>
    </lineage>
</organism>
<gene>
    <name evidence="2" type="ORF">Nepgr_033087</name>
</gene>
<evidence type="ECO:0000313" key="3">
    <source>
        <dbReference type="Proteomes" id="UP001279734"/>
    </source>
</evidence>
<proteinExistence type="predicted"/>
<sequence length="185" mass="19890">MIGIEEPAIPSVSTTPSVQAIEEVEEPTSSVQIPDRNAGLELAIFSGLPTLSEISIEPRIEEASGAVLISDSTQSACLQDRIQEVAPASEAHSQDAVNPSIGPAKILPQYVVNSPRFEKEIRCLEIPTSNPIDVQERIRSNWMNTPTSSSHPSPGGHPDLPSTLASRMSLNEAALNAHFIQTSFR</sequence>
<dbReference type="AlphaFoldDB" id="A0AAD3Y8E6"/>
<name>A0AAD3Y8E6_NEPGR</name>
<comment type="caution">
    <text evidence="2">The sequence shown here is derived from an EMBL/GenBank/DDBJ whole genome shotgun (WGS) entry which is preliminary data.</text>
</comment>
<feature type="compositionally biased region" description="Low complexity" evidence="1">
    <location>
        <begin position="145"/>
        <end position="158"/>
    </location>
</feature>
<dbReference type="EMBL" id="BSYO01000040">
    <property type="protein sequence ID" value="GMH31244.1"/>
    <property type="molecule type" value="Genomic_DNA"/>
</dbReference>
<evidence type="ECO:0000256" key="1">
    <source>
        <dbReference type="SAM" id="MobiDB-lite"/>
    </source>
</evidence>
<evidence type="ECO:0000313" key="2">
    <source>
        <dbReference type="EMBL" id="GMH31244.1"/>
    </source>
</evidence>